<reference evidence="1 2" key="2">
    <citation type="journal article" date="2018" name="New Phytol.">
        <title>High intraspecific genome diversity in the model arbuscular mycorrhizal symbiont Rhizophagus irregularis.</title>
        <authorList>
            <person name="Chen E.C.H."/>
            <person name="Morin E."/>
            <person name="Beaudet D."/>
            <person name="Noel J."/>
            <person name="Yildirir G."/>
            <person name="Ndikumana S."/>
            <person name="Charron P."/>
            <person name="St-Onge C."/>
            <person name="Giorgi J."/>
            <person name="Kruger M."/>
            <person name="Marton T."/>
            <person name="Ropars J."/>
            <person name="Grigoriev I.V."/>
            <person name="Hainaut M."/>
            <person name="Henrissat B."/>
            <person name="Roux C."/>
            <person name="Martin F."/>
            <person name="Corradi N."/>
        </authorList>
    </citation>
    <scope>NUCLEOTIDE SEQUENCE [LARGE SCALE GENOMIC DNA]</scope>
    <source>
        <strain evidence="1 2">DAOM 197198</strain>
    </source>
</reference>
<keyword evidence="2" id="KW-1185">Reference proteome</keyword>
<name>A0A2P4P1T5_RHIID</name>
<dbReference type="Proteomes" id="UP000018888">
    <property type="component" value="Unassembled WGS sequence"/>
</dbReference>
<evidence type="ECO:0000313" key="2">
    <source>
        <dbReference type="Proteomes" id="UP000018888"/>
    </source>
</evidence>
<organism evidence="1 2">
    <name type="scientific">Rhizophagus irregularis (strain DAOM 181602 / DAOM 197198 / MUCL 43194)</name>
    <name type="common">Arbuscular mycorrhizal fungus</name>
    <name type="synonym">Glomus intraradices</name>
    <dbReference type="NCBI Taxonomy" id="747089"/>
    <lineage>
        <taxon>Eukaryota</taxon>
        <taxon>Fungi</taxon>
        <taxon>Fungi incertae sedis</taxon>
        <taxon>Mucoromycota</taxon>
        <taxon>Glomeromycotina</taxon>
        <taxon>Glomeromycetes</taxon>
        <taxon>Glomerales</taxon>
        <taxon>Glomeraceae</taxon>
        <taxon>Rhizophagus</taxon>
    </lineage>
</organism>
<reference evidence="1 2" key="1">
    <citation type="journal article" date="2013" name="Proc. Natl. Acad. Sci. U.S.A.">
        <title>Genome of an arbuscular mycorrhizal fungus provides insight into the oldest plant symbiosis.</title>
        <authorList>
            <person name="Tisserant E."/>
            <person name="Malbreil M."/>
            <person name="Kuo A."/>
            <person name="Kohler A."/>
            <person name="Symeonidi A."/>
            <person name="Balestrini R."/>
            <person name="Charron P."/>
            <person name="Duensing N."/>
            <person name="Frei Dit Frey N."/>
            <person name="Gianinazzi-Pearson V."/>
            <person name="Gilbert L.B."/>
            <person name="Handa Y."/>
            <person name="Herr J.R."/>
            <person name="Hijri M."/>
            <person name="Koul R."/>
            <person name="Kawaguchi M."/>
            <person name="Krajinski F."/>
            <person name="Lammers P.J."/>
            <person name="Masclaux F.G."/>
            <person name="Murat C."/>
            <person name="Morin E."/>
            <person name="Ndikumana S."/>
            <person name="Pagni M."/>
            <person name="Petitpierre D."/>
            <person name="Requena N."/>
            <person name="Rosikiewicz P."/>
            <person name="Riley R."/>
            <person name="Saito K."/>
            <person name="San Clemente H."/>
            <person name="Shapiro H."/>
            <person name="van Tuinen D."/>
            <person name="Becard G."/>
            <person name="Bonfante P."/>
            <person name="Paszkowski U."/>
            <person name="Shachar-Hill Y.Y."/>
            <person name="Tuskan G.A."/>
            <person name="Young P.W."/>
            <person name="Sanders I.R."/>
            <person name="Henrissat B."/>
            <person name="Rensing S.A."/>
            <person name="Grigoriev I.V."/>
            <person name="Corradi N."/>
            <person name="Roux C."/>
            <person name="Martin F."/>
        </authorList>
    </citation>
    <scope>NUCLEOTIDE SEQUENCE [LARGE SCALE GENOMIC DNA]</scope>
    <source>
        <strain evidence="1 2">DAOM 197198</strain>
    </source>
</reference>
<gene>
    <name evidence="1" type="ORF">GLOIN_2v1885121</name>
</gene>
<evidence type="ECO:0000313" key="1">
    <source>
        <dbReference type="EMBL" id="POG59365.1"/>
    </source>
</evidence>
<sequence>MVKIIEACNQSDSIYDDLNFVISNLENYKYINIERYLPEPGMKRYRFIKNLELIFPIGFYQYHAGNYLGTTTFIWKIPIEVNDRTETQNAQTLLFIQDLIPHYFTLAKVTPVLLRNLYHDLTVDLRINNGFKGTSFDIFWEEVDSYFNENTPAVDDRRHGSTLYIPIVLSIRDLRESIISRLQTRLGNPLPSETNIPSDEWIRVQFTPKNTLAHSVINYTGRFNIRYKVQARLLRKDHPDSHYCAGYFLVIGEEVAISTGVRNRKSLIPDNTILAASDHDFTKLSLIPSVILLCKIPASISELFYHGKVYTSYKNTVFKPSSGIRHSTEFFSILSDHYLNSTEIPPIMYDLYTDRGPDHRITYGSVQVSLLCLFIRGNFDMLIAMRTAPAQSWTNSAERIMSILKSWFTRQEIRLVAKNNSQLESELRNSIKSIQQLLNSLADDEEIARFFEAIISIDSTLRYDETTQLILQQHSDLQNFIQTHC</sequence>
<accession>A0A2P4P1T5</accession>
<dbReference type="VEuPathDB" id="FungiDB:RhiirFUN_004474"/>
<protein>
    <submittedName>
        <fullName evidence="1">Uncharacterized protein</fullName>
    </submittedName>
</protein>
<dbReference type="EMBL" id="AUPC02000455">
    <property type="protein sequence ID" value="POG59365.1"/>
    <property type="molecule type" value="Genomic_DNA"/>
</dbReference>
<proteinExistence type="predicted"/>
<dbReference type="AlphaFoldDB" id="A0A2P4P1T5"/>
<comment type="caution">
    <text evidence="1">The sequence shown here is derived from an EMBL/GenBank/DDBJ whole genome shotgun (WGS) entry which is preliminary data.</text>
</comment>